<dbReference type="PANTHER" id="PTHR45790:SF3">
    <property type="entry name" value="S-ADENOSYL-L-METHIONINE-DEPENDENT UROPORPHYRINOGEN III METHYLTRANSFERASE, CHLOROPLASTIC"/>
    <property type="match status" value="1"/>
</dbReference>
<evidence type="ECO:0000313" key="6">
    <source>
        <dbReference type="EMBL" id="RLN53912.1"/>
    </source>
</evidence>
<dbReference type="Gene3D" id="3.40.1010.10">
    <property type="entry name" value="Cobalt-precorrin-4 Transmethylase, Domain 1"/>
    <property type="match status" value="1"/>
</dbReference>
<reference evidence="7 8" key="1">
    <citation type="submission" date="2018-07" db="EMBL/GenBank/DDBJ databases">
        <title>Genome sequencing of oomycete isolates from Chile give support for New Zealand origin for Phytophthora kernoviae and make available the first Nothophytophthora sp. genome.</title>
        <authorList>
            <person name="Studholme D.J."/>
            <person name="Sanfuentes E."/>
            <person name="Panda P."/>
            <person name="Hill R."/>
            <person name="Sambles C."/>
            <person name="Grant M."/>
            <person name="Williams N.M."/>
            <person name="Mcdougal R.L."/>
        </authorList>
    </citation>
    <scope>NUCLEOTIDE SEQUENCE [LARGE SCALE GENOMIC DNA]</scope>
    <source>
        <strain evidence="6">Chile6</strain>
        <strain evidence="5">Chile7</strain>
    </source>
</reference>
<dbReference type="InterPro" id="IPR000878">
    <property type="entry name" value="4pyrrol_Mease"/>
</dbReference>
<evidence type="ECO:0000313" key="5">
    <source>
        <dbReference type="EMBL" id="RLN44695.1"/>
    </source>
</evidence>
<dbReference type="Proteomes" id="UP000284657">
    <property type="component" value="Unassembled WGS sequence"/>
</dbReference>
<accession>A0A3F2RDJ9</accession>
<dbReference type="Proteomes" id="UP000277300">
    <property type="component" value="Unassembled WGS sequence"/>
</dbReference>
<feature type="transmembrane region" description="Helical" evidence="3">
    <location>
        <begin position="6"/>
        <end position="25"/>
    </location>
</feature>
<dbReference type="GO" id="GO:0004851">
    <property type="term" value="F:uroporphyrin-III C-methyltransferase activity"/>
    <property type="evidence" value="ECO:0007669"/>
    <property type="project" value="UniProtKB-EC"/>
</dbReference>
<feature type="domain" description="Tetrapyrrole methylase" evidence="4">
    <location>
        <begin position="41"/>
        <end position="125"/>
    </location>
</feature>
<evidence type="ECO:0000256" key="2">
    <source>
        <dbReference type="ARBA" id="ARBA00023244"/>
    </source>
</evidence>
<dbReference type="InterPro" id="IPR050161">
    <property type="entry name" value="Siro_Cobalamin_biosynth"/>
</dbReference>
<name>A0A3F2RDJ9_9STRA</name>
<dbReference type="Pfam" id="PF00590">
    <property type="entry name" value="TP_methylase"/>
    <property type="match status" value="1"/>
</dbReference>
<dbReference type="EC" id="2.1.1.107" evidence="1"/>
<evidence type="ECO:0000259" key="4">
    <source>
        <dbReference type="Pfam" id="PF00590"/>
    </source>
</evidence>
<proteinExistence type="predicted"/>
<keyword evidence="3" id="KW-1133">Transmembrane helix</keyword>
<dbReference type="InterPro" id="IPR014777">
    <property type="entry name" value="4pyrrole_Mease_sub1"/>
</dbReference>
<dbReference type="InterPro" id="IPR003043">
    <property type="entry name" value="Uropor_MeTrfase_CS"/>
</dbReference>
<evidence type="ECO:0000256" key="1">
    <source>
        <dbReference type="ARBA" id="ARBA00012162"/>
    </source>
</evidence>
<dbReference type="PROSITE" id="PS00839">
    <property type="entry name" value="SUMT_1"/>
    <property type="match status" value="1"/>
</dbReference>
<dbReference type="PANTHER" id="PTHR45790">
    <property type="entry name" value="SIROHEME SYNTHASE-RELATED"/>
    <property type="match status" value="1"/>
</dbReference>
<dbReference type="EMBL" id="MBDO02000566">
    <property type="protein sequence ID" value="RLN53912.1"/>
    <property type="molecule type" value="Genomic_DNA"/>
</dbReference>
<evidence type="ECO:0000313" key="7">
    <source>
        <dbReference type="Proteomes" id="UP000277300"/>
    </source>
</evidence>
<dbReference type="SUPFAM" id="SSF53790">
    <property type="entry name" value="Tetrapyrrole methylase"/>
    <property type="match status" value="1"/>
</dbReference>
<keyword evidence="2" id="KW-0627">Porphyrin biosynthesis</keyword>
<comment type="caution">
    <text evidence="6">The sequence shown here is derived from an EMBL/GenBank/DDBJ whole genome shotgun (WGS) entry which is preliminary data.</text>
</comment>
<dbReference type="AlphaFoldDB" id="A0A3F2RDJ9"/>
<evidence type="ECO:0000313" key="8">
    <source>
        <dbReference type="Proteomes" id="UP000284657"/>
    </source>
</evidence>
<dbReference type="InterPro" id="IPR035996">
    <property type="entry name" value="4pyrrol_Methylase_sf"/>
</dbReference>
<organism evidence="6 7">
    <name type="scientific">Phytophthora kernoviae</name>
    <dbReference type="NCBI Taxonomy" id="325452"/>
    <lineage>
        <taxon>Eukaryota</taxon>
        <taxon>Sar</taxon>
        <taxon>Stramenopiles</taxon>
        <taxon>Oomycota</taxon>
        <taxon>Peronosporomycetes</taxon>
        <taxon>Peronosporales</taxon>
        <taxon>Peronosporaceae</taxon>
        <taxon>Phytophthora</taxon>
    </lineage>
</organism>
<sequence length="228" mass="24369">MTVRDVTLGVASGALLSVFVSQVILPRLRTRQLRSQASRGTVYLVGAGPGDPELLTLKARRLVASATVVVVDDLVSPEIYALIPKDCEIIYVGKRGGKVDSAKQVDIDVILVDKCRSGHIVVRLKAEMDFDTLAKVDTIVLLMATRTIESICANLVENGKDVETPVALIHSGTNPDQVTLLGSLGDIAAKTAEKKYSPAIIVIGQVAKYGDLTAYLDEADDEPVDTNV</sequence>
<gene>
    <name evidence="5" type="ORF">BBJ29_008889</name>
    <name evidence="6" type="ORF">BBP00_00009143</name>
</gene>
<keyword evidence="3" id="KW-0472">Membrane</keyword>
<dbReference type="GO" id="GO:0019354">
    <property type="term" value="P:siroheme biosynthetic process"/>
    <property type="evidence" value="ECO:0007669"/>
    <property type="project" value="TreeGrafter"/>
</dbReference>
<keyword evidence="3" id="KW-0812">Transmembrane</keyword>
<protein>
    <recommendedName>
        <fullName evidence="1">uroporphyrinogen-III C-methyltransferase</fullName>
        <ecNumber evidence="1">2.1.1.107</ecNumber>
    </recommendedName>
</protein>
<evidence type="ECO:0000256" key="3">
    <source>
        <dbReference type="SAM" id="Phobius"/>
    </source>
</evidence>
<dbReference type="EMBL" id="MBAD02002770">
    <property type="protein sequence ID" value="RLN44695.1"/>
    <property type="molecule type" value="Genomic_DNA"/>
</dbReference>
<dbReference type="OrthoDB" id="508204at2759"/>